<reference evidence="8" key="1">
    <citation type="submission" date="2019-02" db="EMBL/GenBank/DDBJ databases">
        <title>Isolation and identification of novel species under the genus Muribaculum.</title>
        <authorList>
            <person name="Miyake S."/>
            <person name="Ding Y."/>
            <person name="Low A."/>
            <person name="Soh M."/>
            <person name="Seedorf H."/>
        </authorList>
    </citation>
    <scope>NUCLEOTIDE SEQUENCE [LARGE SCALE GENOMIC DNA]</scope>
    <source>
        <strain evidence="8">H5</strain>
    </source>
</reference>
<name>A0A4V1D336_9BACT</name>
<keyword evidence="4 6" id="KW-1133">Transmembrane helix</keyword>
<feature type="transmembrane region" description="Helical" evidence="6">
    <location>
        <begin position="433"/>
        <end position="451"/>
    </location>
</feature>
<evidence type="ECO:0000256" key="4">
    <source>
        <dbReference type="ARBA" id="ARBA00022989"/>
    </source>
</evidence>
<feature type="transmembrane region" description="Helical" evidence="6">
    <location>
        <begin position="402"/>
        <end position="421"/>
    </location>
</feature>
<keyword evidence="2" id="KW-1003">Cell membrane</keyword>
<feature type="transmembrane region" description="Helical" evidence="6">
    <location>
        <begin position="457"/>
        <end position="477"/>
    </location>
</feature>
<comment type="subcellular location">
    <subcellularLocation>
        <location evidence="1">Cell membrane</location>
        <topology evidence="1">Multi-pass membrane protein</topology>
    </subcellularLocation>
</comment>
<dbReference type="PANTHER" id="PTHR30250">
    <property type="entry name" value="PST FAMILY PREDICTED COLANIC ACID TRANSPORTER"/>
    <property type="match status" value="1"/>
</dbReference>
<feature type="transmembrane region" description="Helical" evidence="6">
    <location>
        <begin position="342"/>
        <end position="365"/>
    </location>
</feature>
<accession>A0A4V1D336</accession>
<feature type="transmembrane region" description="Helical" evidence="6">
    <location>
        <begin position="128"/>
        <end position="150"/>
    </location>
</feature>
<dbReference type="KEGG" id="ddb:E7747_04675"/>
<feature type="transmembrane region" description="Helical" evidence="6">
    <location>
        <begin position="162"/>
        <end position="181"/>
    </location>
</feature>
<feature type="transmembrane region" description="Helical" evidence="6">
    <location>
        <begin position="187"/>
        <end position="206"/>
    </location>
</feature>
<dbReference type="Proteomes" id="UP000297149">
    <property type="component" value="Chromosome"/>
</dbReference>
<dbReference type="RefSeq" id="WP_136414418.1">
    <property type="nucleotide sequence ID" value="NZ_CP039396.1"/>
</dbReference>
<proteinExistence type="predicted"/>
<feature type="transmembrane region" description="Helical" evidence="6">
    <location>
        <begin position="15"/>
        <end position="35"/>
    </location>
</feature>
<evidence type="ECO:0000256" key="6">
    <source>
        <dbReference type="SAM" id="Phobius"/>
    </source>
</evidence>
<feature type="transmembrane region" description="Helical" evidence="6">
    <location>
        <begin position="227"/>
        <end position="251"/>
    </location>
</feature>
<keyword evidence="5 6" id="KW-0472">Membrane</keyword>
<evidence type="ECO:0000256" key="3">
    <source>
        <dbReference type="ARBA" id="ARBA00022692"/>
    </source>
</evidence>
<dbReference type="GO" id="GO:0005886">
    <property type="term" value="C:plasma membrane"/>
    <property type="evidence" value="ECO:0007669"/>
    <property type="project" value="UniProtKB-SubCell"/>
</dbReference>
<evidence type="ECO:0000256" key="5">
    <source>
        <dbReference type="ARBA" id="ARBA00023136"/>
    </source>
</evidence>
<feature type="transmembrane region" description="Helical" evidence="6">
    <location>
        <begin position="372"/>
        <end position="396"/>
    </location>
</feature>
<feature type="transmembrane region" description="Helical" evidence="6">
    <location>
        <begin position="41"/>
        <end position="62"/>
    </location>
</feature>
<feature type="transmembrane region" description="Helical" evidence="6">
    <location>
        <begin position="271"/>
        <end position="288"/>
    </location>
</feature>
<sequence>MEGGRAMSAAVSTKVLKAMGMFGGVRMLQILVGIIRTKLIAVWLGPAGVGLFGIFNGAVDTVKTLAQLGMRSSSVRDIAGQTSPSAIAVTVTVVRRWGWMLGVLGAVLMVACAPLLSRLTFGDGGMTLHYMALAVVIFFLSIANVEEAVMQGMGALARLAKASVWGAVAGFVVSVPMYYFWGIASVVLSIIAYSLATFTATYIYKVRGIRAERPVGVGETLSSGRRFIILGLYMTTADFIAQALSYVFIAWLNNRGGDTEVGFYQAGYTMVNRYVGLIFTALATEYYPRLARVATSGKRLSVFVAHEMGLILMLLLPAVTFFITLAPWLVRILYDSRFEAAVPFITIAMAGIVMRGVSYCMSYVILAKGDGLAFLSTESVSALAGLGLNIGCYSAWGIGGLGVAYALWFLLYALIVGYVYYVRYRLTLPAPSLRLGVLTLSVTLACIVAAQCMPSTILRLSIIPVPVIASVLVVRNLRKLIRR</sequence>
<evidence type="ECO:0000313" key="7">
    <source>
        <dbReference type="EMBL" id="QCD41638.1"/>
    </source>
</evidence>
<organism evidence="7 8">
    <name type="scientific">Duncaniella dubosii</name>
    <dbReference type="NCBI Taxonomy" id="2518971"/>
    <lineage>
        <taxon>Bacteria</taxon>
        <taxon>Pseudomonadati</taxon>
        <taxon>Bacteroidota</taxon>
        <taxon>Bacteroidia</taxon>
        <taxon>Bacteroidales</taxon>
        <taxon>Muribaculaceae</taxon>
        <taxon>Duncaniella</taxon>
    </lineage>
</organism>
<dbReference type="Pfam" id="PF13440">
    <property type="entry name" value="Polysacc_synt_3"/>
    <property type="match status" value="1"/>
</dbReference>
<gene>
    <name evidence="7" type="ORF">E7747_04675</name>
</gene>
<dbReference type="PANTHER" id="PTHR30250:SF11">
    <property type="entry name" value="O-ANTIGEN TRANSPORTER-RELATED"/>
    <property type="match status" value="1"/>
</dbReference>
<evidence type="ECO:0000256" key="1">
    <source>
        <dbReference type="ARBA" id="ARBA00004651"/>
    </source>
</evidence>
<feature type="transmembrane region" description="Helical" evidence="6">
    <location>
        <begin position="309"/>
        <end position="330"/>
    </location>
</feature>
<protein>
    <recommendedName>
        <fullName evidence="9">O-antigen translocase</fullName>
    </recommendedName>
</protein>
<feature type="transmembrane region" description="Helical" evidence="6">
    <location>
        <begin position="97"/>
        <end position="116"/>
    </location>
</feature>
<keyword evidence="3 6" id="KW-0812">Transmembrane</keyword>
<dbReference type="AlphaFoldDB" id="A0A4V1D336"/>
<evidence type="ECO:0000313" key="8">
    <source>
        <dbReference type="Proteomes" id="UP000297149"/>
    </source>
</evidence>
<dbReference type="InterPro" id="IPR050833">
    <property type="entry name" value="Poly_Biosynth_Transport"/>
</dbReference>
<keyword evidence="8" id="KW-1185">Reference proteome</keyword>
<evidence type="ECO:0000256" key="2">
    <source>
        <dbReference type="ARBA" id="ARBA00022475"/>
    </source>
</evidence>
<evidence type="ECO:0008006" key="9">
    <source>
        <dbReference type="Google" id="ProtNLM"/>
    </source>
</evidence>
<dbReference type="EMBL" id="CP039396">
    <property type="protein sequence ID" value="QCD41638.1"/>
    <property type="molecule type" value="Genomic_DNA"/>
</dbReference>